<protein>
    <submittedName>
        <fullName evidence="2">Uncharacterized protein</fullName>
    </submittedName>
</protein>
<dbReference type="AlphaFoldDB" id="A0A7W7ZIV1"/>
<evidence type="ECO:0000313" key="2">
    <source>
        <dbReference type="EMBL" id="MBB5060729.1"/>
    </source>
</evidence>
<reference evidence="2 3" key="1">
    <citation type="submission" date="2020-08" db="EMBL/GenBank/DDBJ databases">
        <title>Genomic Encyclopedia of Type Strains, Phase IV (KMG-V): Genome sequencing to study the core and pangenomes of soil and plant-associated prokaryotes.</title>
        <authorList>
            <person name="Whitman W."/>
        </authorList>
    </citation>
    <scope>NUCLEOTIDE SEQUENCE [LARGE SCALE GENOMIC DNA]</scope>
    <source>
        <strain evidence="2 3">M8UP14</strain>
    </source>
</reference>
<gene>
    <name evidence="2" type="ORF">HDF16_005465</name>
</gene>
<sequence>MLYAQGKLNLEEAIVDATLASVKKGSFAVGPTRRSKSTKIVAIAADILHFASVAAVRGDHLDAVFVLESLVELVGVVSLVARQSGREFLEKASGKNFLNKLALGRRSALDRCGERKTVVGGSSAATRNAGRSNDSSPGCTTSEDSSRDGSSASKTSSVSSNSHASICS</sequence>
<dbReference type="EMBL" id="JACHIP010000018">
    <property type="protein sequence ID" value="MBB5060729.1"/>
    <property type="molecule type" value="Genomic_DNA"/>
</dbReference>
<feature type="compositionally biased region" description="Polar residues" evidence="1">
    <location>
        <begin position="123"/>
        <end position="139"/>
    </location>
</feature>
<keyword evidence="3" id="KW-1185">Reference proteome</keyword>
<evidence type="ECO:0000313" key="3">
    <source>
        <dbReference type="Proteomes" id="UP000540989"/>
    </source>
</evidence>
<accession>A0A7W7ZIV1</accession>
<feature type="compositionally biased region" description="Low complexity" evidence="1">
    <location>
        <begin position="140"/>
        <end position="168"/>
    </location>
</feature>
<evidence type="ECO:0000256" key="1">
    <source>
        <dbReference type="SAM" id="MobiDB-lite"/>
    </source>
</evidence>
<dbReference type="Proteomes" id="UP000540989">
    <property type="component" value="Unassembled WGS sequence"/>
</dbReference>
<organism evidence="2 3">
    <name type="scientific">Granulicella aggregans</name>
    <dbReference type="NCBI Taxonomy" id="474949"/>
    <lineage>
        <taxon>Bacteria</taxon>
        <taxon>Pseudomonadati</taxon>
        <taxon>Acidobacteriota</taxon>
        <taxon>Terriglobia</taxon>
        <taxon>Terriglobales</taxon>
        <taxon>Acidobacteriaceae</taxon>
        <taxon>Granulicella</taxon>
    </lineage>
</organism>
<proteinExistence type="predicted"/>
<feature type="region of interest" description="Disordered" evidence="1">
    <location>
        <begin position="120"/>
        <end position="168"/>
    </location>
</feature>
<comment type="caution">
    <text evidence="2">The sequence shown here is derived from an EMBL/GenBank/DDBJ whole genome shotgun (WGS) entry which is preliminary data.</text>
</comment>
<name>A0A7W7ZIV1_9BACT</name>